<dbReference type="Pfam" id="PF00990">
    <property type="entry name" value="GGDEF"/>
    <property type="match status" value="1"/>
</dbReference>
<dbReference type="RefSeq" id="WP_380601171.1">
    <property type="nucleotide sequence ID" value="NZ_JBHSDU010000014.1"/>
</dbReference>
<dbReference type="Proteomes" id="UP001595904">
    <property type="component" value="Unassembled WGS sequence"/>
</dbReference>
<dbReference type="CDD" id="cd01948">
    <property type="entry name" value="EAL"/>
    <property type="match status" value="1"/>
</dbReference>
<comment type="caution">
    <text evidence="3">The sequence shown here is derived from an EMBL/GenBank/DDBJ whole genome shotgun (WGS) entry which is preliminary data.</text>
</comment>
<dbReference type="PROSITE" id="PS50883">
    <property type="entry name" value="EAL"/>
    <property type="match status" value="1"/>
</dbReference>
<dbReference type="SMART" id="SM00052">
    <property type="entry name" value="EAL"/>
    <property type="match status" value="1"/>
</dbReference>
<dbReference type="PROSITE" id="PS50887">
    <property type="entry name" value="GGDEF"/>
    <property type="match status" value="1"/>
</dbReference>
<name>A0ABV8SYB2_9GAMM</name>
<evidence type="ECO:0000259" key="1">
    <source>
        <dbReference type="PROSITE" id="PS50883"/>
    </source>
</evidence>
<dbReference type="Gene3D" id="3.20.20.450">
    <property type="entry name" value="EAL domain"/>
    <property type="match status" value="1"/>
</dbReference>
<dbReference type="InterPro" id="IPR000160">
    <property type="entry name" value="GGDEF_dom"/>
</dbReference>
<feature type="domain" description="GGDEF" evidence="2">
    <location>
        <begin position="142"/>
        <end position="276"/>
    </location>
</feature>
<sequence>MSAVLIDLLPDLVFLMRRDGSVVAHVGGQAVPDFRRDGLDAGDKVEQIWSPTTAALIKRLLRRSITSRGPVETRFQEQGRSYELRISPQGPSRAIGVIRPVLSDSNPEGEATADEPRWLGLDRRGFLRRLNDSLSTSVLREMPIACAVVHLEGISEIARTLGVRVSEEVMSTVMARVNEQLGTSETNYSGQLRENELAVVLNTTDRDAIETSLKDLTKHLRAPIPSGDVEFRLTPHIGVALSAVDASSAEALLEHARTAVEEARRAATTRPSFYSEAMQVRSLSRLDLGRELRDAIANRDIRFRYVGRYDLATGRQVATVAYLSWHHPLRGEIPPAEFLRIAVATGLAVDLSRMALDSIVDEFAAQLQQCAPDLRVSFGPLRDHVLHEDFAADVERVLARLPPERLELRIAEKAFVAREIHALRTLHKRGVQIVVDEAARAVASLPSLASAPVSGLQLDRSWTTALLRDETARKVCRATMSIAHALELAPIAAGVDTQEIRDLLLEMGCRYGSGDVFAAI</sequence>
<proteinExistence type="predicted"/>
<dbReference type="SUPFAM" id="SSF55073">
    <property type="entry name" value="Nucleotide cyclase"/>
    <property type="match status" value="1"/>
</dbReference>
<dbReference type="InterPro" id="IPR050706">
    <property type="entry name" value="Cyclic-di-GMP_PDE-like"/>
</dbReference>
<accession>A0ABV8SYB2</accession>
<reference evidence="4" key="1">
    <citation type="journal article" date="2019" name="Int. J. Syst. Evol. Microbiol.">
        <title>The Global Catalogue of Microorganisms (GCM) 10K type strain sequencing project: providing services to taxonomists for standard genome sequencing and annotation.</title>
        <authorList>
            <consortium name="The Broad Institute Genomics Platform"/>
            <consortium name="The Broad Institute Genome Sequencing Center for Infectious Disease"/>
            <person name="Wu L."/>
            <person name="Ma J."/>
        </authorList>
    </citation>
    <scope>NUCLEOTIDE SEQUENCE [LARGE SCALE GENOMIC DNA]</scope>
    <source>
        <strain evidence="4">CGMCC 1.10759</strain>
    </source>
</reference>
<dbReference type="SUPFAM" id="SSF141868">
    <property type="entry name" value="EAL domain-like"/>
    <property type="match status" value="1"/>
</dbReference>
<gene>
    <name evidence="3" type="ORF">ACFPN2_23595</name>
</gene>
<dbReference type="InterPro" id="IPR029787">
    <property type="entry name" value="Nucleotide_cyclase"/>
</dbReference>
<dbReference type="Pfam" id="PF00563">
    <property type="entry name" value="EAL"/>
    <property type="match status" value="1"/>
</dbReference>
<dbReference type="PANTHER" id="PTHR33121:SF70">
    <property type="entry name" value="SIGNALING PROTEIN YKOW"/>
    <property type="match status" value="1"/>
</dbReference>
<evidence type="ECO:0000313" key="4">
    <source>
        <dbReference type="Proteomes" id="UP001595904"/>
    </source>
</evidence>
<dbReference type="InterPro" id="IPR043128">
    <property type="entry name" value="Rev_trsase/Diguanyl_cyclase"/>
</dbReference>
<organism evidence="3 4">
    <name type="scientific">Steroidobacter flavus</name>
    <dbReference type="NCBI Taxonomy" id="1842136"/>
    <lineage>
        <taxon>Bacteria</taxon>
        <taxon>Pseudomonadati</taxon>
        <taxon>Pseudomonadota</taxon>
        <taxon>Gammaproteobacteria</taxon>
        <taxon>Steroidobacterales</taxon>
        <taxon>Steroidobacteraceae</taxon>
        <taxon>Steroidobacter</taxon>
    </lineage>
</organism>
<dbReference type="InterPro" id="IPR001633">
    <property type="entry name" value="EAL_dom"/>
</dbReference>
<evidence type="ECO:0000313" key="3">
    <source>
        <dbReference type="EMBL" id="MFC4312085.1"/>
    </source>
</evidence>
<dbReference type="PANTHER" id="PTHR33121">
    <property type="entry name" value="CYCLIC DI-GMP PHOSPHODIESTERASE PDEF"/>
    <property type="match status" value="1"/>
</dbReference>
<dbReference type="InterPro" id="IPR035919">
    <property type="entry name" value="EAL_sf"/>
</dbReference>
<dbReference type="SMART" id="SM00267">
    <property type="entry name" value="GGDEF"/>
    <property type="match status" value="1"/>
</dbReference>
<evidence type="ECO:0000259" key="2">
    <source>
        <dbReference type="PROSITE" id="PS50887"/>
    </source>
</evidence>
<dbReference type="Gene3D" id="3.30.70.270">
    <property type="match status" value="1"/>
</dbReference>
<keyword evidence="4" id="KW-1185">Reference proteome</keyword>
<feature type="domain" description="EAL" evidence="1">
    <location>
        <begin position="285"/>
        <end position="520"/>
    </location>
</feature>
<dbReference type="EMBL" id="JBHSDU010000014">
    <property type="protein sequence ID" value="MFC4312085.1"/>
    <property type="molecule type" value="Genomic_DNA"/>
</dbReference>
<protein>
    <submittedName>
        <fullName evidence="3">EAL domain-containing protein</fullName>
    </submittedName>
</protein>